<evidence type="ECO:0000256" key="2">
    <source>
        <dbReference type="ARBA" id="ARBA00005695"/>
    </source>
</evidence>
<evidence type="ECO:0000256" key="3">
    <source>
        <dbReference type="ARBA" id="ARBA00022448"/>
    </source>
</evidence>
<dbReference type="GO" id="GO:1904680">
    <property type="term" value="F:peptide transmembrane transporter activity"/>
    <property type="evidence" value="ECO:0007669"/>
    <property type="project" value="TreeGrafter"/>
</dbReference>
<comment type="caution">
    <text evidence="7">The sequence shown here is derived from an EMBL/GenBank/DDBJ whole genome shotgun (WGS) entry which is preliminary data.</text>
</comment>
<evidence type="ECO:0000259" key="6">
    <source>
        <dbReference type="Pfam" id="PF00496"/>
    </source>
</evidence>
<comment type="similarity">
    <text evidence="2">Belongs to the bacterial solute-binding protein 5 family.</text>
</comment>
<keyword evidence="4 5" id="KW-0732">Signal</keyword>
<dbReference type="CDD" id="cd08490">
    <property type="entry name" value="PBP2_NikA_DppA_OppA_like_3"/>
    <property type="match status" value="1"/>
</dbReference>
<organism evidence="7 8">
    <name type="scientific">Thalassospira profundimaris</name>
    <dbReference type="NCBI Taxonomy" id="502049"/>
    <lineage>
        <taxon>Bacteria</taxon>
        <taxon>Pseudomonadati</taxon>
        <taxon>Pseudomonadota</taxon>
        <taxon>Alphaproteobacteria</taxon>
        <taxon>Rhodospirillales</taxon>
        <taxon>Thalassospiraceae</taxon>
        <taxon>Thalassospira</taxon>
    </lineage>
</organism>
<evidence type="ECO:0000313" key="7">
    <source>
        <dbReference type="EMBL" id="RCK32179.1"/>
    </source>
</evidence>
<accession>A0A367W004</accession>
<dbReference type="OrthoDB" id="9773508at2"/>
<dbReference type="PANTHER" id="PTHR30290:SF10">
    <property type="entry name" value="PERIPLASMIC OLIGOPEPTIDE-BINDING PROTEIN-RELATED"/>
    <property type="match status" value="1"/>
</dbReference>
<dbReference type="GO" id="GO:0043190">
    <property type="term" value="C:ATP-binding cassette (ABC) transporter complex"/>
    <property type="evidence" value="ECO:0007669"/>
    <property type="project" value="InterPro"/>
</dbReference>
<evidence type="ECO:0000313" key="8">
    <source>
        <dbReference type="Proteomes" id="UP000253226"/>
    </source>
</evidence>
<proteinExistence type="inferred from homology"/>
<reference evidence="7 8" key="1">
    <citation type="submission" date="2014-07" db="EMBL/GenBank/DDBJ databases">
        <title>Draft genome sequence of Thalassospira profundimaris 35.</title>
        <authorList>
            <person name="Lai Q."/>
            <person name="Shao Z."/>
        </authorList>
    </citation>
    <scope>NUCLEOTIDE SEQUENCE [LARGE SCALE GENOMIC DNA]</scope>
    <source>
        <strain evidence="7 8">35</strain>
    </source>
</reference>
<dbReference type="GO" id="GO:0030288">
    <property type="term" value="C:outer membrane-bounded periplasmic space"/>
    <property type="evidence" value="ECO:0007669"/>
    <property type="project" value="UniProtKB-ARBA"/>
</dbReference>
<dbReference type="PIRSF" id="PIRSF002741">
    <property type="entry name" value="MppA"/>
    <property type="match status" value="1"/>
</dbReference>
<evidence type="ECO:0000256" key="1">
    <source>
        <dbReference type="ARBA" id="ARBA00004418"/>
    </source>
</evidence>
<dbReference type="AlphaFoldDB" id="A0A367W004"/>
<dbReference type="InterPro" id="IPR039424">
    <property type="entry name" value="SBP_5"/>
</dbReference>
<dbReference type="Gene3D" id="3.10.105.10">
    <property type="entry name" value="Dipeptide-binding Protein, Domain 3"/>
    <property type="match status" value="1"/>
</dbReference>
<dbReference type="Pfam" id="PF00496">
    <property type="entry name" value="SBP_bac_5"/>
    <property type="match status" value="1"/>
</dbReference>
<comment type="subcellular location">
    <subcellularLocation>
        <location evidence="1">Periplasm</location>
    </subcellularLocation>
</comment>
<evidence type="ECO:0000256" key="5">
    <source>
        <dbReference type="SAM" id="SignalP"/>
    </source>
</evidence>
<dbReference type="SUPFAM" id="SSF53850">
    <property type="entry name" value="Periplasmic binding protein-like II"/>
    <property type="match status" value="1"/>
</dbReference>
<dbReference type="Proteomes" id="UP000253226">
    <property type="component" value="Unassembled WGS sequence"/>
</dbReference>
<keyword evidence="3" id="KW-0813">Transport</keyword>
<feature type="domain" description="Solute-binding protein family 5" evidence="6">
    <location>
        <begin position="72"/>
        <end position="428"/>
    </location>
</feature>
<dbReference type="GO" id="GO:0015833">
    <property type="term" value="P:peptide transport"/>
    <property type="evidence" value="ECO:0007669"/>
    <property type="project" value="TreeGrafter"/>
</dbReference>
<dbReference type="PANTHER" id="PTHR30290">
    <property type="entry name" value="PERIPLASMIC BINDING COMPONENT OF ABC TRANSPORTER"/>
    <property type="match status" value="1"/>
</dbReference>
<dbReference type="RefSeq" id="WP_114104032.1">
    <property type="nucleotide sequence ID" value="NZ_JPWF01000017.1"/>
</dbReference>
<dbReference type="Gene3D" id="3.40.190.10">
    <property type="entry name" value="Periplasmic binding protein-like II"/>
    <property type="match status" value="1"/>
</dbReference>
<sequence>MIKKTLLGAAFAALALGSFALAPHDAHASDDKTLVIGTMWESLPLSMKPRRSRFFNESEILDTLVKLDYDLKPVPGLATAWNRVSPTVWQFKLRENVVFHDGTKLDAEAVKFSLERVIALLPYAADLLNVKSIKAVSPLVLEIENTEPYAALPNQLSDAITVVYAKSSFDDAGEFVKPVGTGPWKFEEYRKQDRTIVSRFDGYWGEKPALEKIEYRFIPDHNSRTLALEAGEIDFVTNLLPSDVKRLSKDDDFKVYAEPTSGLYYGAFNAGEKSVLSDVRIRQAVNALVDRNLIVDGALDGVGNPAWDFFAPGFDWAPQADAKYKLDPELAASLLTDAGYEKTDGKWMKDGQQLTLRILSYSSRTEMPMITEAMAALLNEQGIATEIGMYTWGGMLDLVKQGEYDVSVVFWTPEMIGHPDLHLKSQFHSKAGLNYQFWENADFDAAVDKGRTLDLGDEQAATYTKAMNILYDDAPIIPLVHKVFVVASTSKLKNYHIHPSGFFFDFKNVSK</sequence>
<protein>
    <submittedName>
        <fullName evidence="7">Peptide ABC transporter substrate-binding protein</fullName>
    </submittedName>
</protein>
<evidence type="ECO:0000256" key="4">
    <source>
        <dbReference type="ARBA" id="ARBA00022729"/>
    </source>
</evidence>
<dbReference type="InterPro" id="IPR000914">
    <property type="entry name" value="SBP_5_dom"/>
</dbReference>
<dbReference type="EMBL" id="JPWF01000017">
    <property type="protein sequence ID" value="RCK32179.1"/>
    <property type="molecule type" value="Genomic_DNA"/>
</dbReference>
<feature type="signal peptide" evidence="5">
    <location>
        <begin position="1"/>
        <end position="28"/>
    </location>
</feature>
<name>A0A367W004_9PROT</name>
<feature type="chain" id="PRO_5016793839" evidence="5">
    <location>
        <begin position="29"/>
        <end position="511"/>
    </location>
</feature>
<dbReference type="InterPro" id="IPR030678">
    <property type="entry name" value="Peptide/Ni-bd"/>
</dbReference>
<gene>
    <name evidence="7" type="ORF">TH19_19860</name>
</gene>